<keyword evidence="10 15" id="KW-0326">Glycosidase</keyword>
<dbReference type="InterPro" id="IPR017853">
    <property type="entry name" value="GH"/>
</dbReference>
<evidence type="ECO:0000256" key="7">
    <source>
        <dbReference type="ARBA" id="ARBA00022801"/>
    </source>
</evidence>
<dbReference type="Pfam" id="PF00404">
    <property type="entry name" value="Dockerin_1"/>
    <property type="match status" value="1"/>
</dbReference>
<dbReference type="SMART" id="SM00632">
    <property type="entry name" value="Aamy_C"/>
    <property type="match status" value="1"/>
</dbReference>
<evidence type="ECO:0000256" key="1">
    <source>
        <dbReference type="ARBA" id="ARBA00000548"/>
    </source>
</evidence>
<dbReference type="GO" id="GO:0000272">
    <property type="term" value="P:polysaccharide catabolic process"/>
    <property type="evidence" value="ECO:0007669"/>
    <property type="project" value="InterPro"/>
</dbReference>
<dbReference type="InterPro" id="IPR006047">
    <property type="entry name" value="GH13_cat_dom"/>
</dbReference>
<keyword evidence="16" id="KW-1185">Reference proteome</keyword>
<accession>A0A2N0UQX7</accession>
<dbReference type="EC" id="3.2.1.1" evidence="4"/>
<evidence type="ECO:0000256" key="6">
    <source>
        <dbReference type="ARBA" id="ARBA00022723"/>
    </source>
</evidence>
<dbReference type="AlphaFoldDB" id="A0A2N0UQX7"/>
<comment type="similarity">
    <text evidence="3 11">Belongs to the glycosyl hydrolase 13 family.</text>
</comment>
<sequence>MKKAKKIASLVVASALLTSSFAAITSVNAAEIDSAQVASADNTLRDKVGDGVMLHAFNWSYNTIKENLPAIAAAGYTTVQTSPVQQPKDYSTSGDVVGQWWKLYQPISFHIAEKSWLGTKDDLKSLCDEADKYGIKIICDIVSNHVANADDDKPNAVSSQVKQYEPDFYKKRKTLTRYSYKGDASDSSVQAVVQGHVSRCPDLVTNDTVIQNYIINLLKECIDCGVDGFRFDAAKHIETEDDGEYASDYWKNVTTSASSYYTQKTGNDLYIYGEILNNCGAGRSYNSYTKYINVTDNRTGDAVLYNVAKGKASSAANATYQSGVAASNAVIWAESHDTYEGNSGSWGYSNTSSVSDENVVKAWAIVASRKDSTALFFARPGTALMGNVSTDSTYKSTAVSEINKFHNLFVGQSEKLGSSGDIAYVARGTSGIVLSNCKGTNASVSISGTGLADGKYTDTVSGAEFKVVNGVLTGSIGKTGVAVVYNGTTTPKVTNSVESGTFKGDTMTLTLGLENAASGTYCLDDSTPVKFTDTTSIRIGSDYKPGETINLTVTATDGVKTTSTVYKYTKSTAEESGVYVFFNPATKKNWSAPYQVYIYDENTDKGMVYKNANWPGEAMTLDPATGYYYYEVPKSSCISADEDDQNQAASNFDLSSSANTRVIISEKGGEQYPGRTDAAISLNGSSKAYSLSKAGTWEDTTLTPTKVEIEATDVTKGTATEPTTEAQTTAPVPATDPTQPDTKPSQPSGGAVYGDVNNDGIISVVDSTLVQKFIVHNESLTTEQQIIADVNGDNVVSVVDATAIQKYIVHSEGSGRTGEAYTTVEPTTAEPTTAKPTEAPATAEPTTKPADTYTLYFKTKLGWMTSDGVSLFAYDLDTGVSYQLEQDTDAYPNVYTAEVPATVTNVSVYRNLSEVDEKPVGGDDGNVYNCWDATVSKTNNCITLSNDEAVSTAPYAPEQKPAFTLSRVYFDNSKANFSDVYIYGWAESGLNETAVHMNKIAGTDIWYYDFDTPLSPGANCFLFKDTESTWETQTNDLTVADGKNCFRANPGSKSGGVWVSYSE</sequence>
<evidence type="ECO:0000313" key="16">
    <source>
        <dbReference type="Proteomes" id="UP000233425"/>
    </source>
</evidence>
<feature type="compositionally biased region" description="Polar residues" evidence="12">
    <location>
        <begin position="736"/>
        <end position="748"/>
    </location>
</feature>
<keyword evidence="7 15" id="KW-0378">Hydrolase</keyword>
<dbReference type="CDD" id="cd11315">
    <property type="entry name" value="AmyAc_bac1_AmyA"/>
    <property type="match status" value="1"/>
</dbReference>
<dbReference type="Gene3D" id="3.20.20.80">
    <property type="entry name" value="Glycosidases"/>
    <property type="match status" value="1"/>
</dbReference>
<dbReference type="InterPro" id="IPR013780">
    <property type="entry name" value="Glyco_hydro_b"/>
</dbReference>
<protein>
    <recommendedName>
        <fullName evidence="5">Alpha-amylase</fullName>
        <ecNumber evidence="4">3.2.1.1</ecNumber>
    </recommendedName>
</protein>
<proteinExistence type="inferred from homology"/>
<dbReference type="PROSITE" id="PS51766">
    <property type="entry name" value="DOCKERIN"/>
    <property type="match status" value="1"/>
</dbReference>
<dbReference type="InterPro" id="IPR002105">
    <property type="entry name" value="Dockerin_1_rpt"/>
</dbReference>
<dbReference type="RefSeq" id="WP_101029199.1">
    <property type="nucleotide sequence ID" value="NZ_CABMMZ010000056.1"/>
</dbReference>
<dbReference type="GO" id="GO:0046872">
    <property type="term" value="F:metal ion binding"/>
    <property type="evidence" value="ECO:0007669"/>
    <property type="project" value="UniProtKB-KW"/>
</dbReference>
<dbReference type="EMBL" id="NNSR01000056">
    <property type="protein sequence ID" value="PKD29375.1"/>
    <property type="molecule type" value="Genomic_DNA"/>
</dbReference>
<evidence type="ECO:0000256" key="5">
    <source>
        <dbReference type="ARBA" id="ARBA00017303"/>
    </source>
</evidence>
<evidence type="ECO:0000256" key="3">
    <source>
        <dbReference type="ARBA" id="ARBA00008061"/>
    </source>
</evidence>
<dbReference type="SUPFAM" id="SSF51011">
    <property type="entry name" value="Glycosyl hydrolase domain"/>
    <property type="match status" value="1"/>
</dbReference>
<evidence type="ECO:0000259" key="14">
    <source>
        <dbReference type="PROSITE" id="PS51766"/>
    </source>
</evidence>
<dbReference type="InterPro" id="IPR031319">
    <property type="entry name" value="A-amylase_C"/>
</dbReference>
<evidence type="ECO:0000313" key="15">
    <source>
        <dbReference type="EMBL" id="PKD29375.1"/>
    </source>
</evidence>
<evidence type="ECO:0000256" key="9">
    <source>
        <dbReference type="ARBA" id="ARBA00023277"/>
    </source>
</evidence>
<feature type="compositionally biased region" description="Low complexity" evidence="12">
    <location>
        <begin position="718"/>
        <end position="735"/>
    </location>
</feature>
<comment type="caution">
    <text evidence="15">The sequence shown here is derived from an EMBL/GenBank/DDBJ whole genome shotgun (WGS) entry which is preliminary data.</text>
</comment>
<feature type="region of interest" description="Disordered" evidence="12">
    <location>
        <begin position="713"/>
        <end position="754"/>
    </location>
</feature>
<evidence type="ECO:0000256" key="11">
    <source>
        <dbReference type="RuleBase" id="RU003615"/>
    </source>
</evidence>
<dbReference type="InterPro" id="IPR006046">
    <property type="entry name" value="Alpha_amylase"/>
</dbReference>
<feature type="region of interest" description="Disordered" evidence="12">
    <location>
        <begin position="824"/>
        <end position="846"/>
    </location>
</feature>
<feature type="domain" description="Dockerin" evidence="14">
    <location>
        <begin position="749"/>
        <end position="817"/>
    </location>
</feature>
<dbReference type="Gene3D" id="2.60.40.1180">
    <property type="entry name" value="Golgi alpha-mannosidase II"/>
    <property type="match status" value="1"/>
</dbReference>
<dbReference type="InterPro" id="IPR013783">
    <property type="entry name" value="Ig-like_fold"/>
</dbReference>
<evidence type="ECO:0000256" key="12">
    <source>
        <dbReference type="SAM" id="MobiDB-lite"/>
    </source>
</evidence>
<dbReference type="Pfam" id="PF00128">
    <property type="entry name" value="Alpha-amylase"/>
    <property type="match status" value="1"/>
</dbReference>
<dbReference type="PANTHER" id="PTHR43447">
    <property type="entry name" value="ALPHA-AMYLASE"/>
    <property type="match status" value="1"/>
</dbReference>
<dbReference type="Gene3D" id="1.10.1330.10">
    <property type="entry name" value="Dockerin domain"/>
    <property type="match status" value="1"/>
</dbReference>
<dbReference type="InterPro" id="IPR016134">
    <property type="entry name" value="Dockerin_dom"/>
</dbReference>
<dbReference type="SMART" id="SM00642">
    <property type="entry name" value="Aamy"/>
    <property type="match status" value="1"/>
</dbReference>
<evidence type="ECO:0000256" key="10">
    <source>
        <dbReference type="ARBA" id="ARBA00023295"/>
    </source>
</evidence>
<evidence type="ECO:0000256" key="2">
    <source>
        <dbReference type="ARBA" id="ARBA00001913"/>
    </source>
</evidence>
<keyword evidence="8" id="KW-0106">Calcium</keyword>
<dbReference type="CDD" id="cd14256">
    <property type="entry name" value="Dockerin_I"/>
    <property type="match status" value="1"/>
</dbReference>
<keyword evidence="9" id="KW-0119">Carbohydrate metabolism</keyword>
<evidence type="ECO:0000256" key="4">
    <source>
        <dbReference type="ARBA" id="ARBA00012595"/>
    </source>
</evidence>
<evidence type="ECO:0000256" key="8">
    <source>
        <dbReference type="ARBA" id="ARBA00022837"/>
    </source>
</evidence>
<feature type="chain" id="PRO_5014916363" description="Alpha-amylase" evidence="13">
    <location>
        <begin position="30"/>
        <end position="1063"/>
    </location>
</feature>
<keyword evidence="6" id="KW-0479">Metal-binding</keyword>
<reference evidence="15" key="1">
    <citation type="journal article" date="2018" name="Environ. Microbiol.">
        <title>Sporulation capability and amylosome conservation among diverse human colonic and rumen isolates of the keystone starch-degrader Ruminococcus bromii.</title>
        <authorList>
            <person name="Mukhopadhya I."/>
            <person name="Morais S."/>
            <person name="Laverde-Gomez J."/>
            <person name="Sheridan P.O."/>
            <person name="Walker A.W."/>
            <person name="Kelly W."/>
            <person name="Klieve A.V."/>
            <person name="Ouwerkerk D."/>
            <person name="Duncan S.H."/>
            <person name="Louis P."/>
            <person name="Koropatkin N."/>
            <person name="Cockburn D."/>
            <person name="Kibler R."/>
            <person name="Cooper P.J."/>
            <person name="Sandoval C."/>
            <person name="Crost E."/>
            <person name="Juge N."/>
            <person name="Bayer E.A."/>
            <person name="Flint H.J."/>
        </authorList>
    </citation>
    <scope>NUCLEOTIDE SEQUENCE [LARGE SCALE GENOMIC DNA]</scope>
    <source>
        <strain evidence="15">ATCC 27255</strain>
    </source>
</reference>
<dbReference type="PRINTS" id="PR00110">
    <property type="entry name" value="ALPHAAMYLASE"/>
</dbReference>
<gene>
    <name evidence="15" type="primary">amyE_2</name>
    <name evidence="15" type="ORF">RBATCC27255_01202</name>
</gene>
<comment type="cofactor">
    <cofactor evidence="2">
        <name>Ca(2+)</name>
        <dbReference type="ChEBI" id="CHEBI:29108"/>
    </cofactor>
</comment>
<dbReference type="SUPFAM" id="SSF63446">
    <property type="entry name" value="Type I dockerin domain"/>
    <property type="match status" value="1"/>
</dbReference>
<dbReference type="Gene3D" id="2.60.40.10">
    <property type="entry name" value="Immunoglobulins"/>
    <property type="match status" value="1"/>
</dbReference>
<dbReference type="SUPFAM" id="SSF51445">
    <property type="entry name" value="(Trans)glycosidases"/>
    <property type="match status" value="1"/>
</dbReference>
<dbReference type="GO" id="GO:0004556">
    <property type="term" value="F:alpha-amylase activity"/>
    <property type="evidence" value="ECO:0007669"/>
    <property type="project" value="UniProtKB-EC"/>
</dbReference>
<evidence type="ECO:0000256" key="13">
    <source>
        <dbReference type="SAM" id="SignalP"/>
    </source>
</evidence>
<keyword evidence="13" id="KW-0732">Signal</keyword>
<organism evidence="15 16">
    <name type="scientific">Ruminococcus bromii</name>
    <dbReference type="NCBI Taxonomy" id="40518"/>
    <lineage>
        <taxon>Bacteria</taxon>
        <taxon>Bacillati</taxon>
        <taxon>Bacillota</taxon>
        <taxon>Clostridia</taxon>
        <taxon>Eubacteriales</taxon>
        <taxon>Oscillospiraceae</taxon>
        <taxon>Ruminococcus</taxon>
    </lineage>
</organism>
<dbReference type="InterPro" id="IPR036439">
    <property type="entry name" value="Dockerin_dom_sf"/>
</dbReference>
<feature type="signal peptide" evidence="13">
    <location>
        <begin position="1"/>
        <end position="29"/>
    </location>
</feature>
<comment type="catalytic activity">
    <reaction evidence="1">
        <text>Endohydrolysis of (1-&gt;4)-alpha-D-glucosidic linkages in polysaccharides containing three or more (1-&gt;4)-alpha-linked D-glucose units.</text>
        <dbReference type="EC" id="3.2.1.1"/>
    </reaction>
</comment>
<name>A0A2N0UQX7_9FIRM</name>
<dbReference type="Proteomes" id="UP000233425">
    <property type="component" value="Unassembled WGS sequence"/>
</dbReference>